<proteinExistence type="predicted"/>
<gene>
    <name evidence="1" type="ORF">DARMORV10_A06P03240.1</name>
</gene>
<protein>
    <submittedName>
        <fullName evidence="1">(rape) hypothetical protein</fullName>
    </submittedName>
</protein>
<sequence length="69" mass="7966">MSETEVPVYCYWNGCIKYGTEGVYYEGPTPRRIIVNPKIALNRLVGEWVRGGLKMKQMLALETLRLMDN</sequence>
<reference evidence="1" key="1">
    <citation type="submission" date="2021-01" db="EMBL/GenBank/DDBJ databases">
        <authorList>
            <consortium name="Genoscope - CEA"/>
            <person name="William W."/>
        </authorList>
    </citation>
    <scope>NUCLEOTIDE SEQUENCE</scope>
</reference>
<evidence type="ECO:0000313" key="1">
    <source>
        <dbReference type="EMBL" id="CAF2081550.1"/>
    </source>
</evidence>
<dbReference type="Proteomes" id="UP001295469">
    <property type="component" value="Chromosome A06"/>
</dbReference>
<dbReference type="EMBL" id="HG994360">
    <property type="protein sequence ID" value="CAF2081550.1"/>
    <property type="molecule type" value="Genomic_DNA"/>
</dbReference>
<organism evidence="1">
    <name type="scientific">Brassica napus</name>
    <name type="common">Rape</name>
    <dbReference type="NCBI Taxonomy" id="3708"/>
    <lineage>
        <taxon>Eukaryota</taxon>
        <taxon>Viridiplantae</taxon>
        <taxon>Streptophyta</taxon>
        <taxon>Embryophyta</taxon>
        <taxon>Tracheophyta</taxon>
        <taxon>Spermatophyta</taxon>
        <taxon>Magnoliopsida</taxon>
        <taxon>eudicotyledons</taxon>
        <taxon>Gunneridae</taxon>
        <taxon>Pentapetalae</taxon>
        <taxon>rosids</taxon>
        <taxon>malvids</taxon>
        <taxon>Brassicales</taxon>
        <taxon>Brassicaceae</taxon>
        <taxon>Brassiceae</taxon>
        <taxon>Brassica</taxon>
    </lineage>
</organism>
<name>A0A816S6I0_BRANA</name>
<dbReference type="AlphaFoldDB" id="A0A816S6I0"/>
<accession>A0A816S6I0</accession>